<keyword evidence="7 11" id="KW-0735">Signal-anchor</keyword>
<dbReference type="Pfam" id="PF13733">
    <property type="entry name" value="Glyco_transf_7N"/>
    <property type="match status" value="1"/>
</dbReference>
<sequence>MSWRNSLGNEDIRRFLTNIANALGVYVLVVSCMVMFASFILQMDLSEAKYFEYQSIIEIGDFKFHELTHEDVKNMLEEERNNGTKERTWCQFPPKNMHGRQIYKYNLNVPDLDLKKLNSGFQHGGRYVPEDCLPIARIAIIIPYRDREKHLKILLHNIIPKLKRQKLDFTIYVIEQTHSSPFNRGMVRNIGFSEASKIADYDCYIFNDVDTLMEDDRNMYLCNKRAVRHLLTGYDTHGYQLDYLFLVGGVIAFTKEQFLKINGYTNQLFFWGGEDDELYKRMRCSGIKLYRPVDEIGKYTIISHHHDAKEPDRHKVLRENTDNDVIDGVKNLVYKRLEIEYKELYTRILVDIDEKLVRQSFLDALEKNNR</sequence>
<evidence type="ECO:0000256" key="1">
    <source>
        <dbReference type="ARBA" id="ARBA00004606"/>
    </source>
</evidence>
<dbReference type="Pfam" id="PF02709">
    <property type="entry name" value="Glyco_transf_7C"/>
    <property type="match status" value="1"/>
</dbReference>
<comment type="caution">
    <text evidence="14">The sequence shown here is derived from an EMBL/GenBank/DDBJ whole genome shotgun (WGS) entry which is preliminary data.</text>
</comment>
<keyword evidence="15" id="KW-1185">Reference proteome</keyword>
<keyword evidence="6 11" id="KW-0812">Transmembrane</keyword>
<keyword evidence="10 11" id="KW-0325">Glycoprotein</keyword>
<accession>A0ABQ9E5J2</accession>
<evidence type="ECO:0000256" key="2">
    <source>
        <dbReference type="ARBA" id="ARBA00004922"/>
    </source>
</evidence>
<evidence type="ECO:0000313" key="15">
    <source>
        <dbReference type="Proteomes" id="UP001217089"/>
    </source>
</evidence>
<dbReference type="Gene3D" id="3.90.550.10">
    <property type="entry name" value="Spore Coat Polysaccharide Biosynthesis Protein SpsA, Chain A"/>
    <property type="match status" value="1"/>
</dbReference>
<dbReference type="PANTHER" id="PTHR19300">
    <property type="entry name" value="BETA-1,4-GALACTOSYLTRANSFERASE"/>
    <property type="match status" value="1"/>
</dbReference>
<dbReference type="InterPro" id="IPR027995">
    <property type="entry name" value="Galactosyl_T_N"/>
</dbReference>
<keyword evidence="9 11" id="KW-0472">Membrane</keyword>
<dbReference type="InterPro" id="IPR027791">
    <property type="entry name" value="Galactosyl_T_C"/>
</dbReference>
<feature type="transmembrane region" description="Helical" evidence="11">
    <location>
        <begin position="20"/>
        <end position="41"/>
    </location>
</feature>
<evidence type="ECO:0000259" key="13">
    <source>
        <dbReference type="Pfam" id="PF13733"/>
    </source>
</evidence>
<comment type="function">
    <text evidence="11">Catalyses the transfer of galactose onto proteins or lipids.</text>
</comment>
<comment type="similarity">
    <text evidence="3 11">Belongs to the glycosyltransferase 7 family.</text>
</comment>
<gene>
    <name evidence="14" type="ORF">KUTeg_022830</name>
</gene>
<reference evidence="14 15" key="1">
    <citation type="submission" date="2022-12" db="EMBL/GenBank/DDBJ databases">
        <title>Chromosome-level genome of Tegillarca granosa.</title>
        <authorList>
            <person name="Kim J."/>
        </authorList>
    </citation>
    <scope>NUCLEOTIDE SEQUENCE [LARGE SCALE GENOMIC DNA]</scope>
    <source>
        <strain evidence="14">Teg-2019</strain>
        <tissue evidence="14">Adductor muscle</tissue>
    </source>
</reference>
<evidence type="ECO:0000256" key="8">
    <source>
        <dbReference type="ARBA" id="ARBA00022989"/>
    </source>
</evidence>
<keyword evidence="8 11" id="KW-1133">Transmembrane helix</keyword>
<dbReference type="PANTHER" id="PTHR19300:SF57">
    <property type="entry name" value="BETA-1,4-N-ACETYLGALACTOSAMINYLTRANSFERASE"/>
    <property type="match status" value="1"/>
</dbReference>
<keyword evidence="5 11" id="KW-0808">Transferase</keyword>
<name>A0ABQ9E5J2_TEGGR</name>
<dbReference type="PRINTS" id="PR02050">
    <property type="entry name" value="B14GALTRFASE"/>
</dbReference>
<dbReference type="Proteomes" id="UP001217089">
    <property type="component" value="Unassembled WGS sequence"/>
</dbReference>
<evidence type="ECO:0000256" key="9">
    <source>
        <dbReference type="ARBA" id="ARBA00023136"/>
    </source>
</evidence>
<evidence type="ECO:0000259" key="12">
    <source>
        <dbReference type="Pfam" id="PF02709"/>
    </source>
</evidence>
<evidence type="ECO:0000256" key="3">
    <source>
        <dbReference type="ARBA" id="ARBA00005735"/>
    </source>
</evidence>
<comment type="subcellular location">
    <subcellularLocation>
        <location evidence="1">Membrane</location>
        <topology evidence="1">Single-pass type II membrane protein</topology>
    </subcellularLocation>
</comment>
<evidence type="ECO:0000256" key="5">
    <source>
        <dbReference type="ARBA" id="ARBA00022679"/>
    </source>
</evidence>
<dbReference type="PROSITE" id="PS51257">
    <property type="entry name" value="PROKAR_LIPOPROTEIN"/>
    <property type="match status" value="1"/>
</dbReference>
<comment type="pathway">
    <text evidence="2 11">Protein modification; protein glycosylation.</text>
</comment>
<keyword evidence="4 11" id="KW-0328">Glycosyltransferase</keyword>
<evidence type="ECO:0000256" key="11">
    <source>
        <dbReference type="RuleBase" id="RU368121"/>
    </source>
</evidence>
<evidence type="ECO:0000256" key="6">
    <source>
        <dbReference type="ARBA" id="ARBA00022692"/>
    </source>
</evidence>
<dbReference type="InterPro" id="IPR029044">
    <property type="entry name" value="Nucleotide-diphossugar_trans"/>
</dbReference>
<dbReference type="SUPFAM" id="SSF53448">
    <property type="entry name" value="Nucleotide-diphospho-sugar transferases"/>
    <property type="match status" value="1"/>
</dbReference>
<feature type="domain" description="Galactosyltransferase N-terminal" evidence="13">
    <location>
        <begin position="90"/>
        <end position="223"/>
    </location>
</feature>
<evidence type="ECO:0000256" key="7">
    <source>
        <dbReference type="ARBA" id="ARBA00022968"/>
    </source>
</evidence>
<feature type="domain" description="Galactosyltransferase C-terminal" evidence="12">
    <location>
        <begin position="228"/>
        <end position="305"/>
    </location>
</feature>
<organism evidence="14 15">
    <name type="scientific">Tegillarca granosa</name>
    <name type="common">Malaysian cockle</name>
    <name type="synonym">Anadara granosa</name>
    <dbReference type="NCBI Taxonomy" id="220873"/>
    <lineage>
        <taxon>Eukaryota</taxon>
        <taxon>Metazoa</taxon>
        <taxon>Spiralia</taxon>
        <taxon>Lophotrochozoa</taxon>
        <taxon>Mollusca</taxon>
        <taxon>Bivalvia</taxon>
        <taxon>Autobranchia</taxon>
        <taxon>Pteriomorphia</taxon>
        <taxon>Arcoida</taxon>
        <taxon>Arcoidea</taxon>
        <taxon>Arcidae</taxon>
        <taxon>Tegillarca</taxon>
    </lineage>
</organism>
<protein>
    <recommendedName>
        <fullName evidence="11">Beta-1,4-galactosyltransferase</fullName>
        <ecNumber evidence="11">2.4.1.-</ecNumber>
    </recommendedName>
</protein>
<dbReference type="EC" id="2.4.1.-" evidence="11"/>
<dbReference type="InterPro" id="IPR003859">
    <property type="entry name" value="Galactosyl_T"/>
</dbReference>
<dbReference type="EMBL" id="JARBDR010000921">
    <property type="protein sequence ID" value="KAJ8298770.1"/>
    <property type="molecule type" value="Genomic_DNA"/>
</dbReference>
<evidence type="ECO:0000256" key="4">
    <source>
        <dbReference type="ARBA" id="ARBA00022676"/>
    </source>
</evidence>
<proteinExistence type="inferred from homology"/>
<evidence type="ECO:0000313" key="14">
    <source>
        <dbReference type="EMBL" id="KAJ8298770.1"/>
    </source>
</evidence>
<evidence type="ECO:0000256" key="10">
    <source>
        <dbReference type="ARBA" id="ARBA00023180"/>
    </source>
</evidence>